<accession>A0A5C6SDM9</accession>
<comment type="caution">
    <text evidence="2">The sequence shown here is derived from an EMBL/GenBank/DDBJ whole genome shotgun (WGS) entry which is preliminary data.</text>
</comment>
<proteinExistence type="predicted"/>
<dbReference type="Proteomes" id="UP000321331">
    <property type="component" value="Unassembled WGS sequence"/>
</dbReference>
<gene>
    <name evidence="2" type="ORF">FocTR4_00015938</name>
</gene>
<protein>
    <submittedName>
        <fullName evidence="2">Uncharacterized protein</fullName>
    </submittedName>
</protein>
<dbReference type="EMBL" id="VMNF01000015">
    <property type="protein sequence ID" value="TXB95908.1"/>
    <property type="molecule type" value="Genomic_DNA"/>
</dbReference>
<reference evidence="2 3" key="1">
    <citation type="submission" date="2019-07" db="EMBL/GenBank/DDBJ databases">
        <title>The First High-Quality Draft Genome Sequence of the Causal Agent of the Current Panama Disease Epidemic.</title>
        <authorList>
            <person name="Warmington R.J."/>
            <person name="Kay W."/>
            <person name="Jeffries A."/>
            <person name="Bebber D."/>
            <person name="Moore K."/>
            <person name="Studholme D.J."/>
        </authorList>
    </citation>
    <scope>NUCLEOTIDE SEQUENCE [LARGE SCALE GENOMIC DNA]</scope>
    <source>
        <strain evidence="2 3">TR4</strain>
    </source>
</reference>
<name>A0A5C6SDM9_FUSOC</name>
<feature type="signal peptide" evidence="1">
    <location>
        <begin position="1"/>
        <end position="23"/>
    </location>
</feature>
<keyword evidence="1" id="KW-0732">Signal</keyword>
<feature type="chain" id="PRO_5022731264" evidence="1">
    <location>
        <begin position="24"/>
        <end position="164"/>
    </location>
</feature>
<sequence>MYSFNILAKAAVLSLLSLSFTTASPCKPQFSQDLTTTSPASFTSSIILGSSTIIVPSTAFSVFESSTASDATTSTTQSTTESITTTTSTAELSITTMETMTKPETTTVETISATTTTKITRPTCGGPGTPCNTSNFQQVCCDSARFGTPACNLAGGNGFSGVCL</sequence>
<evidence type="ECO:0000313" key="3">
    <source>
        <dbReference type="Proteomes" id="UP000321331"/>
    </source>
</evidence>
<evidence type="ECO:0000256" key="1">
    <source>
        <dbReference type="SAM" id="SignalP"/>
    </source>
</evidence>
<evidence type="ECO:0000313" key="2">
    <source>
        <dbReference type="EMBL" id="TXB95908.1"/>
    </source>
</evidence>
<organism evidence="2 3">
    <name type="scientific">Fusarium oxysporum f. sp. cubense</name>
    <dbReference type="NCBI Taxonomy" id="61366"/>
    <lineage>
        <taxon>Eukaryota</taxon>
        <taxon>Fungi</taxon>
        <taxon>Dikarya</taxon>
        <taxon>Ascomycota</taxon>
        <taxon>Pezizomycotina</taxon>
        <taxon>Sordariomycetes</taxon>
        <taxon>Hypocreomycetidae</taxon>
        <taxon>Hypocreales</taxon>
        <taxon>Nectriaceae</taxon>
        <taxon>Fusarium</taxon>
        <taxon>Fusarium oxysporum species complex</taxon>
    </lineage>
</organism>
<dbReference type="AlphaFoldDB" id="A0A5C6SDM9"/>